<reference evidence="1 2" key="2">
    <citation type="submission" date="2015-01" db="EMBL/GenBank/DDBJ databases">
        <authorList>
            <consortium name="NBRP consortium"/>
            <person name="Sawabe T."/>
            <person name="Meirelles P."/>
            <person name="Feng G."/>
            <person name="Sayaka M."/>
            <person name="Hattori M."/>
            <person name="Ohkuma M."/>
        </authorList>
    </citation>
    <scope>NUCLEOTIDE SEQUENCE [LARGE SCALE GENOMIC DNA]</scope>
    <source>
        <strain evidence="2">JCM 19231</strain>
    </source>
</reference>
<comment type="caution">
    <text evidence="1">The sequence shown here is derived from an EMBL/GenBank/DDBJ whole genome shotgun (WGS) entry which is preliminary data.</text>
</comment>
<organism evidence="1 2">
    <name type="scientific">Vibrio ishigakensis</name>
    <dbReference type="NCBI Taxonomy" id="1481914"/>
    <lineage>
        <taxon>Bacteria</taxon>
        <taxon>Pseudomonadati</taxon>
        <taxon>Pseudomonadota</taxon>
        <taxon>Gammaproteobacteria</taxon>
        <taxon>Vibrionales</taxon>
        <taxon>Vibrionaceae</taxon>
        <taxon>Vibrio</taxon>
    </lineage>
</organism>
<keyword evidence="2" id="KW-1185">Reference proteome</keyword>
<sequence length="39" mass="4365">MSSRALFLSTYQERGKLLEVLASSQVDVSLPKALQLQQE</sequence>
<dbReference type="AlphaFoldDB" id="A0A0B8P883"/>
<protein>
    <submittedName>
        <fullName evidence="1">Uncharacterized protein</fullName>
    </submittedName>
</protein>
<accession>A0A0B8P883</accession>
<proteinExistence type="predicted"/>
<evidence type="ECO:0000313" key="1">
    <source>
        <dbReference type="EMBL" id="GAM59398.1"/>
    </source>
</evidence>
<reference evidence="1 2" key="1">
    <citation type="submission" date="2015-01" db="EMBL/GenBank/DDBJ databases">
        <title>Vibrio sp. C1 JCM 19231 whole genome shotgun sequence.</title>
        <authorList>
            <person name="Sawabe T."/>
            <person name="Meirelles P."/>
            <person name="Feng G."/>
            <person name="Sayaka M."/>
            <person name="Hattori M."/>
            <person name="Ohkuma M."/>
        </authorList>
    </citation>
    <scope>NUCLEOTIDE SEQUENCE [LARGE SCALE GENOMIC DNA]</scope>
    <source>
        <strain evidence="2">JCM 19231</strain>
    </source>
</reference>
<dbReference type="Proteomes" id="UP000031671">
    <property type="component" value="Unassembled WGS sequence"/>
</dbReference>
<name>A0A0B8P883_9VIBR</name>
<dbReference type="EMBL" id="BBRZ01000149">
    <property type="protein sequence ID" value="GAM59398.1"/>
    <property type="molecule type" value="Genomic_DNA"/>
</dbReference>
<evidence type="ECO:0000313" key="2">
    <source>
        <dbReference type="Proteomes" id="UP000031671"/>
    </source>
</evidence>
<gene>
    <name evidence="1" type="ORF">JCM19231_4846</name>
</gene>